<dbReference type="InterPro" id="IPR031446">
    <property type="entry name" value="PCM1_C"/>
</dbReference>
<dbReference type="Proteomes" id="UP000093561">
    <property type="component" value="Unassembled WGS sequence"/>
</dbReference>
<dbReference type="Pfam" id="PF15717">
    <property type="entry name" value="PCM1_C"/>
    <property type="match status" value="1"/>
</dbReference>
<evidence type="ECO:0000313" key="5">
    <source>
        <dbReference type="WBParaSite" id="mrna-Wban_04605"/>
    </source>
</evidence>
<keyword evidence="1" id="KW-0175">Coiled coil</keyword>
<evidence type="ECO:0000256" key="1">
    <source>
        <dbReference type="SAM" id="Coils"/>
    </source>
</evidence>
<reference evidence="4" key="1">
    <citation type="submission" date="2015-03" db="EMBL/GenBank/DDBJ databases">
        <title>Wuchereria bancrofti Genome Sequencing Papua New Guinea Strain.</title>
        <authorList>
            <person name="Small S.T."/>
            <person name="Serre D."/>
            <person name="Zimmerman P.A."/>
        </authorList>
    </citation>
    <scope>NUCLEOTIDE SEQUENCE [LARGE SCALE GENOMIC DNA]</scope>
    <source>
        <strain evidence="4">pt0022</strain>
    </source>
</reference>
<feature type="region of interest" description="Disordered" evidence="2">
    <location>
        <begin position="1"/>
        <end position="37"/>
    </location>
</feature>
<proteinExistence type="predicted"/>
<feature type="region of interest" description="Disordered" evidence="2">
    <location>
        <begin position="130"/>
        <end position="164"/>
    </location>
</feature>
<feature type="compositionally biased region" description="Low complexity" evidence="2">
    <location>
        <begin position="27"/>
        <end position="36"/>
    </location>
</feature>
<sequence length="847" mass="96164">MKVNTESPAEQELPVDVTVEGIPPQPLSTSSSSIPSADVKYDEIEPSMLDNLPSHQKHIMGRLDSIRKNKQRILSTLRELKENTKEGEFPNKELMSKMIASYDALSAQEEQYVQLMQKIVSLHKNAADDIQHENERNDEKLLRDDDSNTNELKENTGESNHKVSDEAINNDLEEMNSELSKLGVVTGKAVAVSIMNDKLLETLQLHREKKATLEELHRRKRETQKGIADETLQQVETARLKVASELEQVERKRKTLERLRREAQRRGIKLGPGSASEPDIVVEPQPEPKSVTEAKLRAKLQAKKKQNIELESDNGPPVPDDLAPAERIPPVLENEQTEIEQQQEMERKTCEVTGSGSVAGKKKRKGKKGREQQQEQLAKKQSDTINSSIREKLATIAARKERMREIRAKLVQPVVGPSDMDETFHNALQQLKSITEMRKQLELLREKGAKLPEETAELLERQLQAEDITNQNEAEMPDSMGQNSETPFKESVEAMEVVRNNFLEVMAQKSESVIGVGTRADLISDDLSVDHHLTTEDSQRLRNIEQALQEQRQLLETIASQSHQHQSSFSNTTESCQTKIATLRNCFLTAAPQLNIRLGNILLDLAKGQLVNDLDSVLEDLLGQSTNDRRHFDETDEHQNDANDGSCEPASVESELQETTELIKFIHTESTGRFERRLSREWTPDEVSKFEQAKRHLSTGKAKLRKQQTLEKVRNRTEVVVDEQQQQQQQSKKSDIEHGLENDICMIIDGILPLIRQHSELVANDEFMRQLRDELLQQASVVCFPGDATPTDLFRSQLSTIIDDTLSQYVGSKVAEVREELIFDTSEILYNELTFFQLMYNIDNLAV</sequence>
<feature type="domain" description="Pericentriolar material 1 protein C-terminal" evidence="3">
    <location>
        <begin position="724"/>
        <end position="845"/>
    </location>
</feature>
<dbReference type="WBParaSite" id="mrna-Wban_04605">
    <property type="protein sequence ID" value="mrna-Wban_04605"/>
    <property type="gene ID" value="Wban_04605"/>
</dbReference>
<name>A0AAF5PRX7_WUCBA</name>
<accession>A0AAF5PRX7</accession>
<evidence type="ECO:0000256" key="2">
    <source>
        <dbReference type="SAM" id="MobiDB-lite"/>
    </source>
</evidence>
<reference evidence="4" key="2">
    <citation type="journal article" date="2016" name="Mol. Ecol.">
        <title>Population genomics of the filarial nematode parasite Wuchereria bancrofti from mosquitoes.</title>
        <authorList>
            <person name="Small S.T."/>
            <person name="Reimer L.J."/>
            <person name="Tisch D.J."/>
            <person name="King C.L."/>
            <person name="Christensen B.M."/>
            <person name="Siba P.M."/>
            <person name="Kazura J.W."/>
            <person name="Serre D."/>
            <person name="Zimmerman P.A."/>
        </authorList>
    </citation>
    <scope>NUCLEOTIDE SEQUENCE</scope>
    <source>
        <strain evidence="4">pt0022</strain>
    </source>
</reference>
<protein>
    <recommendedName>
        <fullName evidence="3">Pericentriolar material 1 protein C-terminal domain-containing protein</fullName>
    </recommendedName>
</protein>
<organism evidence="4 5">
    <name type="scientific">Wuchereria bancrofti</name>
    <dbReference type="NCBI Taxonomy" id="6293"/>
    <lineage>
        <taxon>Eukaryota</taxon>
        <taxon>Metazoa</taxon>
        <taxon>Ecdysozoa</taxon>
        <taxon>Nematoda</taxon>
        <taxon>Chromadorea</taxon>
        <taxon>Rhabditida</taxon>
        <taxon>Spirurina</taxon>
        <taxon>Spiruromorpha</taxon>
        <taxon>Filarioidea</taxon>
        <taxon>Onchocercidae</taxon>
        <taxon>Wuchereria</taxon>
    </lineage>
</organism>
<reference evidence="5" key="3">
    <citation type="submission" date="2024-02" db="UniProtKB">
        <authorList>
            <consortium name="WormBaseParasite"/>
        </authorList>
    </citation>
    <scope>IDENTIFICATION</scope>
    <source>
        <strain evidence="5">pt0022</strain>
    </source>
</reference>
<feature type="region of interest" description="Disordered" evidence="2">
    <location>
        <begin position="340"/>
        <end position="383"/>
    </location>
</feature>
<dbReference type="AlphaFoldDB" id="A0AAF5PRX7"/>
<evidence type="ECO:0000259" key="3">
    <source>
        <dbReference type="Pfam" id="PF15717"/>
    </source>
</evidence>
<feature type="compositionally biased region" description="Basic and acidic residues" evidence="2">
    <location>
        <begin position="628"/>
        <end position="641"/>
    </location>
</feature>
<feature type="coiled-coil region" evidence="1">
    <location>
        <begin position="63"/>
        <end position="125"/>
    </location>
</feature>
<evidence type="ECO:0000313" key="4">
    <source>
        <dbReference type="Proteomes" id="UP000093561"/>
    </source>
</evidence>
<feature type="region of interest" description="Disordered" evidence="2">
    <location>
        <begin position="265"/>
        <end position="325"/>
    </location>
</feature>
<feature type="region of interest" description="Disordered" evidence="2">
    <location>
        <begin position="628"/>
        <end position="653"/>
    </location>
</feature>
<feature type="compositionally biased region" description="Basic and acidic residues" evidence="2">
    <location>
        <begin position="369"/>
        <end position="382"/>
    </location>
</feature>